<dbReference type="InterPro" id="IPR055645">
    <property type="entry name" value="DpdA"/>
</dbReference>
<keyword evidence="2" id="KW-0614">Plasmid</keyword>
<evidence type="ECO:0000313" key="3">
    <source>
        <dbReference type="Proteomes" id="UP001249394"/>
    </source>
</evidence>
<name>A0ABY9UPQ0_STRVL</name>
<dbReference type="Pfam" id="PF23859">
    <property type="entry name" value="DpdA"/>
    <property type="match status" value="1"/>
</dbReference>
<dbReference type="Proteomes" id="UP001249394">
    <property type="component" value="Plasmid punmamed1"/>
</dbReference>
<accession>A0ABY9UPQ0</accession>
<evidence type="ECO:0000313" key="2">
    <source>
        <dbReference type="EMBL" id="WND24176.1"/>
    </source>
</evidence>
<organism evidence="2 3">
    <name type="scientific">Streptomyces violaceus</name>
    <name type="common">Streptomyces venezuelae</name>
    <dbReference type="NCBI Taxonomy" id="1936"/>
    <lineage>
        <taxon>Bacteria</taxon>
        <taxon>Bacillati</taxon>
        <taxon>Actinomycetota</taxon>
        <taxon>Actinomycetes</taxon>
        <taxon>Kitasatosporales</taxon>
        <taxon>Streptomycetaceae</taxon>
        <taxon>Streptomyces</taxon>
    </lineage>
</organism>
<sequence>MNTGQSAISAAQKQPLFLMGGKPSFLAHTSVPLFIPNQHLMDRTKLPGGTGPVWIDSGGFSELQINGDWTRTPQQYIGDLRWYRDVFGDRLQWAAQQDWMCEDAIIHGGTFNKQHFVGTGLSVREHQHRTVGNYLDLRSLDDTLRIIPVIQGRTPADYEYCINLFDRSGINLLKEPTVGIGSVCRIQGTEEASDIVEHAASILGPNRLHGFGFKIQGLERVGHLGQSFDSHAWSKDGRHKPGCDFRLPRSRKPHQTEANCLRYALWWREKKALPALLRGVTAPRQLRFDFGAAA</sequence>
<dbReference type="EMBL" id="CP134214">
    <property type="protein sequence ID" value="WND24176.1"/>
    <property type="molecule type" value="Genomic_DNA"/>
</dbReference>
<reference evidence="2 3" key="1">
    <citation type="submission" date="2023-09" db="EMBL/GenBank/DDBJ databases">
        <title>The genome sequence of Streptomyces anthocyanicus.</title>
        <authorList>
            <person name="Mo P."/>
        </authorList>
    </citation>
    <scope>NUCLEOTIDE SEQUENCE [LARGE SCALE GENOMIC DNA]</scope>
    <source>
        <strain evidence="2 3">JCM 4387</strain>
        <plasmid evidence="2 3">punmamed1</plasmid>
    </source>
</reference>
<feature type="domain" description="DeoxyPurine in DNA protein A" evidence="1">
    <location>
        <begin position="14"/>
        <end position="271"/>
    </location>
</feature>
<geneLocation type="plasmid" evidence="2 3">
    <name>punmamed1</name>
</geneLocation>
<keyword evidence="3" id="KW-1185">Reference proteome</keyword>
<evidence type="ECO:0000259" key="1">
    <source>
        <dbReference type="Pfam" id="PF23859"/>
    </source>
</evidence>
<protein>
    <recommendedName>
        <fullName evidence="1">DeoxyPurine in DNA protein A domain-containing protein</fullName>
    </recommendedName>
</protein>
<gene>
    <name evidence="2" type="ORF">RI060_43430</name>
</gene>
<proteinExistence type="predicted"/>